<gene>
    <name evidence="2" type="ORF">H8E23_17340</name>
</gene>
<accession>A0A8J6NMZ5</accession>
<proteinExistence type="predicted"/>
<sequence length="191" mass="21187">MAGRKIVGSLLKLQVIVRNSQSYPDLLDKRLGKDAPVRLWAIGCLDLINIPKTALFCSKSCPGDAILKAMDQAQKWRNQGRCVISGFHSPIEKECLQILLRGVQPIIICPARSLERMRIPMEWRGGIEAGRILLLSPFESSQRRFTAVLSEQRNKLVAALADEVYFAHATPGGKTARLAEQISGWGIPINK</sequence>
<comment type="caution">
    <text evidence="2">The sequence shown here is derived from an EMBL/GenBank/DDBJ whole genome shotgun (WGS) entry which is preliminary data.</text>
</comment>
<feature type="domain" description="Smf/DprA SLOG" evidence="1">
    <location>
        <begin position="15"/>
        <end position="170"/>
    </location>
</feature>
<dbReference type="Gene3D" id="3.40.50.450">
    <property type="match status" value="1"/>
</dbReference>
<protein>
    <submittedName>
        <fullName evidence="2">DNA-processing protein DprA</fullName>
    </submittedName>
</protein>
<dbReference type="Proteomes" id="UP000603434">
    <property type="component" value="Unassembled WGS sequence"/>
</dbReference>
<evidence type="ECO:0000313" key="2">
    <source>
        <dbReference type="EMBL" id="MBC8363152.1"/>
    </source>
</evidence>
<dbReference type="GO" id="GO:0009294">
    <property type="term" value="P:DNA-mediated transformation"/>
    <property type="evidence" value="ECO:0007669"/>
    <property type="project" value="InterPro"/>
</dbReference>
<name>A0A8J6NMZ5_9BACT</name>
<evidence type="ECO:0000259" key="1">
    <source>
        <dbReference type="Pfam" id="PF02481"/>
    </source>
</evidence>
<evidence type="ECO:0000313" key="3">
    <source>
        <dbReference type="Proteomes" id="UP000603434"/>
    </source>
</evidence>
<dbReference type="AlphaFoldDB" id="A0A8J6NMZ5"/>
<reference evidence="2 3" key="1">
    <citation type="submission" date="2020-08" db="EMBL/GenBank/DDBJ databases">
        <title>Bridging the membrane lipid divide: bacteria of the FCB group superphylum have the potential to synthesize archaeal ether lipids.</title>
        <authorList>
            <person name="Villanueva L."/>
            <person name="Von Meijenfeldt F.A.B."/>
            <person name="Westbye A.B."/>
            <person name="Yadav S."/>
            <person name="Hopmans E.C."/>
            <person name="Dutilh B.E."/>
            <person name="Sinninghe Damste J.S."/>
        </authorList>
    </citation>
    <scope>NUCLEOTIDE SEQUENCE [LARGE SCALE GENOMIC DNA]</scope>
    <source>
        <strain evidence="2">NIOZ-UU30</strain>
    </source>
</reference>
<dbReference type="InterPro" id="IPR057666">
    <property type="entry name" value="DrpA_SLOG"/>
</dbReference>
<dbReference type="Pfam" id="PF02481">
    <property type="entry name" value="DNA_processg_A"/>
    <property type="match status" value="1"/>
</dbReference>
<dbReference type="EMBL" id="JACNJH010000262">
    <property type="protein sequence ID" value="MBC8363152.1"/>
    <property type="molecule type" value="Genomic_DNA"/>
</dbReference>
<organism evidence="2 3">
    <name type="scientific">Candidatus Desulfatibia profunda</name>
    <dbReference type="NCBI Taxonomy" id="2841695"/>
    <lineage>
        <taxon>Bacteria</taxon>
        <taxon>Pseudomonadati</taxon>
        <taxon>Thermodesulfobacteriota</taxon>
        <taxon>Desulfobacteria</taxon>
        <taxon>Desulfobacterales</taxon>
        <taxon>Desulfobacterales incertae sedis</taxon>
        <taxon>Candidatus Desulfatibia</taxon>
    </lineage>
</organism>